<feature type="domain" description="Phage head morphogenesis" evidence="1">
    <location>
        <begin position="93"/>
        <end position="165"/>
    </location>
</feature>
<dbReference type="InterPro" id="IPR006528">
    <property type="entry name" value="Phage_head_morphogenesis_dom"/>
</dbReference>
<dbReference type="STRING" id="44742.AXF13_06710"/>
<evidence type="ECO:0000313" key="2">
    <source>
        <dbReference type="EMBL" id="AMD89827.1"/>
    </source>
</evidence>
<dbReference type="RefSeq" id="WP_062252141.1">
    <property type="nucleotide sequence ID" value="NZ_CP014229.1"/>
</dbReference>
<accession>A0A0X8JJB8</accession>
<reference evidence="3" key="1">
    <citation type="submission" date="2016-02" db="EMBL/GenBank/DDBJ databases">
        <authorList>
            <person name="Holder M.E."/>
            <person name="Ajami N.J."/>
            <person name="Petrosino J.F."/>
        </authorList>
    </citation>
    <scope>NUCLEOTIDE SEQUENCE [LARGE SCALE GENOMIC DNA]</scope>
    <source>
        <strain evidence="3">CCUG 45958</strain>
    </source>
</reference>
<evidence type="ECO:0000259" key="1">
    <source>
        <dbReference type="Pfam" id="PF04233"/>
    </source>
</evidence>
<proteinExistence type="predicted"/>
<gene>
    <name evidence="2" type="ORF">AXF13_06710</name>
</gene>
<name>A0A0X8JJB8_9BACT</name>
<sequence>MPAVSVAAKDTPFKEANDHFRNKVRLPVKTYRDLAGECHAKAFMIAGADNDALLADFQAAIQKYMDSGASTAKFSEDFDSIVAAHGWQYRGKPGWRSSVIINTNMRTSYMAGRWQKLWDEREARPYLLYQQVQRPSRRPEHSQWHGLILPIDDPFWTTHYPPNGWG</sequence>
<keyword evidence="3" id="KW-1185">Reference proteome</keyword>
<dbReference type="Pfam" id="PF04233">
    <property type="entry name" value="Phage_Mu_F"/>
    <property type="match status" value="1"/>
</dbReference>
<protein>
    <recommendedName>
        <fullName evidence="1">Phage head morphogenesis domain-containing protein</fullName>
    </recommendedName>
</protein>
<organism evidence="2 3">
    <name type="scientific">Desulfovibrio fairfieldensis</name>
    <dbReference type="NCBI Taxonomy" id="44742"/>
    <lineage>
        <taxon>Bacteria</taxon>
        <taxon>Pseudomonadati</taxon>
        <taxon>Thermodesulfobacteriota</taxon>
        <taxon>Desulfovibrionia</taxon>
        <taxon>Desulfovibrionales</taxon>
        <taxon>Desulfovibrionaceae</taxon>
        <taxon>Desulfovibrio</taxon>
    </lineage>
</organism>
<dbReference type="EMBL" id="CP014229">
    <property type="protein sequence ID" value="AMD89827.1"/>
    <property type="molecule type" value="Genomic_DNA"/>
</dbReference>
<evidence type="ECO:0000313" key="3">
    <source>
        <dbReference type="Proteomes" id="UP000069241"/>
    </source>
</evidence>
<dbReference type="AlphaFoldDB" id="A0A0X8JJB8"/>
<dbReference type="Proteomes" id="UP000069241">
    <property type="component" value="Chromosome"/>
</dbReference>
<dbReference type="KEGG" id="dfi:AXF13_06710"/>